<name>A0A951PQ34_9CYAN</name>
<reference evidence="1" key="1">
    <citation type="submission" date="2021-05" db="EMBL/GenBank/DDBJ databases">
        <authorList>
            <person name="Pietrasiak N."/>
            <person name="Ward R."/>
            <person name="Stajich J.E."/>
            <person name="Kurbessoian T."/>
        </authorList>
    </citation>
    <scope>NUCLEOTIDE SEQUENCE</scope>
    <source>
        <strain evidence="1">CPER-KK1</strain>
    </source>
</reference>
<dbReference type="EMBL" id="JAHHIF010000028">
    <property type="protein sequence ID" value="MBW4546684.1"/>
    <property type="molecule type" value="Genomic_DNA"/>
</dbReference>
<reference evidence="1" key="2">
    <citation type="journal article" date="2022" name="Microbiol. Resour. Announc.">
        <title>Metagenome Sequencing to Explore Phylogenomics of Terrestrial Cyanobacteria.</title>
        <authorList>
            <person name="Ward R.D."/>
            <person name="Stajich J.E."/>
            <person name="Johansen J.R."/>
            <person name="Huntemann M."/>
            <person name="Clum A."/>
            <person name="Foster B."/>
            <person name="Foster B."/>
            <person name="Roux S."/>
            <person name="Palaniappan K."/>
            <person name="Varghese N."/>
            <person name="Mukherjee S."/>
            <person name="Reddy T.B.K."/>
            <person name="Daum C."/>
            <person name="Copeland A."/>
            <person name="Chen I.A."/>
            <person name="Ivanova N.N."/>
            <person name="Kyrpides N.C."/>
            <person name="Shapiro N."/>
            <person name="Eloe-Fadrosh E.A."/>
            <person name="Pietrasiak N."/>
        </authorList>
    </citation>
    <scope>NUCLEOTIDE SEQUENCE</scope>
    <source>
        <strain evidence="1">CPER-KK1</strain>
    </source>
</reference>
<dbReference type="Proteomes" id="UP000753908">
    <property type="component" value="Unassembled WGS sequence"/>
</dbReference>
<proteinExistence type="predicted"/>
<organism evidence="1 2">
    <name type="scientific">Symplocastrum torsivum CPER-KK1</name>
    <dbReference type="NCBI Taxonomy" id="450513"/>
    <lineage>
        <taxon>Bacteria</taxon>
        <taxon>Bacillati</taxon>
        <taxon>Cyanobacteriota</taxon>
        <taxon>Cyanophyceae</taxon>
        <taxon>Oscillatoriophycideae</taxon>
        <taxon>Oscillatoriales</taxon>
        <taxon>Microcoleaceae</taxon>
        <taxon>Symplocastrum</taxon>
    </lineage>
</organism>
<evidence type="ECO:0000313" key="2">
    <source>
        <dbReference type="Proteomes" id="UP000753908"/>
    </source>
</evidence>
<dbReference type="AlphaFoldDB" id="A0A951PQ34"/>
<evidence type="ECO:0000313" key="1">
    <source>
        <dbReference type="EMBL" id="MBW4546684.1"/>
    </source>
</evidence>
<comment type="caution">
    <text evidence="1">The sequence shown here is derived from an EMBL/GenBank/DDBJ whole genome shotgun (WGS) entry which is preliminary data.</text>
</comment>
<sequence>MKAIEATVTVTTDGKITIQLPPDIPPGEHQIVLVIDEESVTKEKRLVSQRKYLPLKFSAYPVGLVKESLTFRRQDLYGDD</sequence>
<accession>A0A951PQ34</accession>
<protein>
    <submittedName>
        <fullName evidence="1">Uncharacterized protein</fullName>
    </submittedName>
</protein>
<gene>
    <name evidence="1" type="ORF">KME25_19910</name>
</gene>